<gene>
    <name evidence="3" type="ORF">D1O30_07630</name>
</gene>
<accession>A0A3M9XNB5</accession>
<comment type="caution">
    <text evidence="3">The sequence shown here is derived from an EMBL/GenBank/DDBJ whole genome shotgun (WGS) entry which is preliminary data.</text>
</comment>
<sequence>MRSFPLQRVAAICAAFVVVAHSTSWALAKDCDGRGSQTDLNLCAGENFKQADATLNAVYAKLLKKISAAGQSKLREAQKSWIAYRDAQCAFETLGTIDGSIHSMVVAQCLTDVTEQQTKRLQHQLTCEEGDVSCGGQ</sequence>
<evidence type="ECO:0000256" key="1">
    <source>
        <dbReference type="SAM" id="SignalP"/>
    </source>
</evidence>
<dbReference type="PANTHER" id="PTHR39176">
    <property type="entry name" value="PERIPLASMIC PROTEIN-RELATED"/>
    <property type="match status" value="1"/>
</dbReference>
<feature type="chain" id="PRO_5017969108" evidence="1">
    <location>
        <begin position="29"/>
        <end position="137"/>
    </location>
</feature>
<evidence type="ECO:0000313" key="4">
    <source>
        <dbReference type="Proteomes" id="UP000268623"/>
    </source>
</evidence>
<protein>
    <submittedName>
        <fullName evidence="3">DUF1311 domain-containing protein</fullName>
    </submittedName>
</protein>
<dbReference type="OrthoDB" id="7340239at2"/>
<keyword evidence="1" id="KW-0732">Signal</keyword>
<name>A0A3M9XNB5_9HYPH</name>
<keyword evidence="4" id="KW-1185">Reference proteome</keyword>
<reference evidence="3 4" key="1">
    <citation type="submission" date="2018-08" db="EMBL/GenBank/DDBJ databases">
        <title>Genome sequence of Methylocystis hirsuta CSC1, a methanotroph able to accumulate PHAs.</title>
        <authorList>
            <person name="Bordel S."/>
            <person name="Rodriguez E."/>
            <person name="Gancedo J."/>
            <person name="Munoz R."/>
        </authorList>
    </citation>
    <scope>NUCLEOTIDE SEQUENCE [LARGE SCALE GENOMIC DNA]</scope>
    <source>
        <strain evidence="3 4">CSC1</strain>
    </source>
</reference>
<evidence type="ECO:0000259" key="2">
    <source>
        <dbReference type="Pfam" id="PF07007"/>
    </source>
</evidence>
<dbReference type="PANTHER" id="PTHR39176:SF1">
    <property type="entry name" value="PERIPLASMIC PROTEIN"/>
    <property type="match status" value="1"/>
</dbReference>
<proteinExistence type="predicted"/>
<organism evidence="3 4">
    <name type="scientific">Methylocystis hirsuta</name>
    <dbReference type="NCBI Taxonomy" id="369798"/>
    <lineage>
        <taxon>Bacteria</taxon>
        <taxon>Pseudomonadati</taxon>
        <taxon>Pseudomonadota</taxon>
        <taxon>Alphaproteobacteria</taxon>
        <taxon>Hyphomicrobiales</taxon>
        <taxon>Methylocystaceae</taxon>
        <taxon>Methylocystis</taxon>
    </lineage>
</organism>
<dbReference type="InterPro" id="IPR009739">
    <property type="entry name" value="LprI-like_N"/>
</dbReference>
<dbReference type="Proteomes" id="UP000268623">
    <property type="component" value="Unassembled WGS sequence"/>
</dbReference>
<feature type="domain" description="Lysozyme inhibitor LprI-like N-terminal" evidence="2">
    <location>
        <begin position="34"/>
        <end position="121"/>
    </location>
</feature>
<dbReference type="EMBL" id="QWDD01000001">
    <property type="protein sequence ID" value="RNJ49491.1"/>
    <property type="molecule type" value="Genomic_DNA"/>
</dbReference>
<evidence type="ECO:0000313" key="3">
    <source>
        <dbReference type="EMBL" id="RNJ49491.1"/>
    </source>
</evidence>
<dbReference type="AlphaFoldDB" id="A0A3M9XNB5"/>
<feature type="signal peptide" evidence="1">
    <location>
        <begin position="1"/>
        <end position="28"/>
    </location>
</feature>
<dbReference type="RefSeq" id="WP_123175458.1">
    <property type="nucleotide sequence ID" value="NZ_QWDD01000001.1"/>
</dbReference>
<dbReference type="Gene3D" id="1.20.1270.180">
    <property type="match status" value="1"/>
</dbReference>
<dbReference type="Pfam" id="PF07007">
    <property type="entry name" value="LprI"/>
    <property type="match status" value="1"/>
</dbReference>